<keyword evidence="1" id="KW-0732">Signal</keyword>
<dbReference type="Gene3D" id="3.40.50.1820">
    <property type="entry name" value="alpha/beta hydrolase"/>
    <property type="match status" value="1"/>
</dbReference>
<reference evidence="3" key="1">
    <citation type="journal article" date="2020" name="Stud. Mycol.">
        <title>101 Dothideomycetes genomes: a test case for predicting lifestyles and emergence of pathogens.</title>
        <authorList>
            <person name="Haridas S."/>
            <person name="Albert R."/>
            <person name="Binder M."/>
            <person name="Bloem J."/>
            <person name="Labutti K."/>
            <person name="Salamov A."/>
            <person name="Andreopoulos B."/>
            <person name="Baker S."/>
            <person name="Barry K."/>
            <person name="Bills G."/>
            <person name="Bluhm B."/>
            <person name="Cannon C."/>
            <person name="Castanera R."/>
            <person name="Culley D."/>
            <person name="Daum C."/>
            <person name="Ezra D."/>
            <person name="Gonzalez J."/>
            <person name="Henrissat B."/>
            <person name="Kuo A."/>
            <person name="Liang C."/>
            <person name="Lipzen A."/>
            <person name="Lutzoni F."/>
            <person name="Magnuson J."/>
            <person name="Mondo S."/>
            <person name="Nolan M."/>
            <person name="Ohm R."/>
            <person name="Pangilinan J."/>
            <person name="Park H.-J."/>
            <person name="Ramirez L."/>
            <person name="Alfaro M."/>
            <person name="Sun H."/>
            <person name="Tritt A."/>
            <person name="Yoshinaga Y."/>
            <person name="Zwiers L.-H."/>
            <person name="Turgeon B."/>
            <person name="Goodwin S."/>
            <person name="Spatafora J."/>
            <person name="Crous P."/>
            <person name="Grigoriev I."/>
        </authorList>
    </citation>
    <scope>NUCLEOTIDE SEQUENCE</scope>
    <source>
        <strain evidence="3">CBS 123094</strain>
    </source>
</reference>
<evidence type="ECO:0000259" key="2">
    <source>
        <dbReference type="Pfam" id="PF00561"/>
    </source>
</evidence>
<dbReference type="InterPro" id="IPR000073">
    <property type="entry name" value="AB_hydrolase_1"/>
</dbReference>
<dbReference type="PRINTS" id="PR00111">
    <property type="entry name" value="ABHYDROLASE"/>
</dbReference>
<dbReference type="InterPro" id="IPR050266">
    <property type="entry name" value="AB_hydrolase_sf"/>
</dbReference>
<evidence type="ECO:0000256" key="1">
    <source>
        <dbReference type="SAM" id="SignalP"/>
    </source>
</evidence>
<feature type="domain" description="AB hydrolase-1" evidence="2">
    <location>
        <begin position="67"/>
        <end position="205"/>
    </location>
</feature>
<dbReference type="PANTHER" id="PTHR43798:SF33">
    <property type="entry name" value="HYDROLASE, PUTATIVE (AFU_ORTHOLOGUE AFUA_2G14860)-RELATED"/>
    <property type="match status" value="1"/>
</dbReference>
<keyword evidence="3" id="KW-0378">Hydrolase</keyword>
<evidence type="ECO:0000313" key="4">
    <source>
        <dbReference type="Proteomes" id="UP000799779"/>
    </source>
</evidence>
<dbReference type="SUPFAM" id="SSF53474">
    <property type="entry name" value="alpha/beta-Hydrolases"/>
    <property type="match status" value="1"/>
</dbReference>
<protein>
    <submittedName>
        <fullName evidence="3">Alpha/beta hydrolase fold domain-containing protein</fullName>
    </submittedName>
</protein>
<gene>
    <name evidence="3" type="ORF">P154DRAFT_526228</name>
</gene>
<keyword evidence="4" id="KW-1185">Reference proteome</keyword>
<organism evidence="3 4">
    <name type="scientific">Amniculicola lignicola CBS 123094</name>
    <dbReference type="NCBI Taxonomy" id="1392246"/>
    <lineage>
        <taxon>Eukaryota</taxon>
        <taxon>Fungi</taxon>
        <taxon>Dikarya</taxon>
        <taxon>Ascomycota</taxon>
        <taxon>Pezizomycotina</taxon>
        <taxon>Dothideomycetes</taxon>
        <taxon>Pleosporomycetidae</taxon>
        <taxon>Pleosporales</taxon>
        <taxon>Amniculicolaceae</taxon>
        <taxon>Amniculicola</taxon>
    </lineage>
</organism>
<accession>A0A6A5W965</accession>
<name>A0A6A5W965_9PLEO</name>
<dbReference type="InterPro" id="IPR029058">
    <property type="entry name" value="AB_hydrolase_fold"/>
</dbReference>
<feature type="chain" id="PRO_5025669423" evidence="1">
    <location>
        <begin position="17"/>
        <end position="330"/>
    </location>
</feature>
<dbReference type="Proteomes" id="UP000799779">
    <property type="component" value="Unassembled WGS sequence"/>
</dbReference>
<feature type="signal peptide" evidence="1">
    <location>
        <begin position="1"/>
        <end position="16"/>
    </location>
</feature>
<dbReference type="GO" id="GO:0047372">
    <property type="term" value="F:monoacylglycerol lipase activity"/>
    <property type="evidence" value="ECO:0007669"/>
    <property type="project" value="TreeGrafter"/>
</dbReference>
<dbReference type="GO" id="GO:0046464">
    <property type="term" value="P:acylglycerol catabolic process"/>
    <property type="evidence" value="ECO:0007669"/>
    <property type="project" value="TreeGrafter"/>
</dbReference>
<dbReference type="AlphaFoldDB" id="A0A6A5W965"/>
<dbReference type="PANTHER" id="PTHR43798">
    <property type="entry name" value="MONOACYLGLYCEROL LIPASE"/>
    <property type="match status" value="1"/>
</dbReference>
<proteinExistence type="predicted"/>
<dbReference type="EMBL" id="ML977636">
    <property type="protein sequence ID" value="KAF1995655.1"/>
    <property type="molecule type" value="Genomic_DNA"/>
</dbReference>
<sequence>MLPYLLLATLLSVCKGQNTTSYSNGLDFTYPYPVYFYNFTSQQQTLQMAYMDISPPQLHTNTLKGVIALLHGKNFCSATWNVTIDVLLKDGYRVIVPDQIGFCKSTKPVGYQFTLHQLALNTNNLLHSLGVASATIMGHSMGGMISSRYALMYPNETSRLVLVDPLGLENWFALGVPYQSIDASFAMELTTTYASLKSYQQLTYYAGNWLTSYDVWIAMLFSIYQGPLGRQFAFNMAQTTDMIFTSPVIYELPSLKVKSLLIIGDKDTTAIGSKWAPADIKPLLGHYNVLGPQVAAMVPNCTLLQFADLGHAPQIQDPVSFHKGLLDWLP</sequence>
<dbReference type="Pfam" id="PF00561">
    <property type="entry name" value="Abhydrolase_1"/>
    <property type="match status" value="1"/>
</dbReference>
<dbReference type="GO" id="GO:0016020">
    <property type="term" value="C:membrane"/>
    <property type="evidence" value="ECO:0007669"/>
    <property type="project" value="TreeGrafter"/>
</dbReference>
<evidence type="ECO:0000313" key="3">
    <source>
        <dbReference type="EMBL" id="KAF1995655.1"/>
    </source>
</evidence>
<dbReference type="OrthoDB" id="10249433at2759"/>